<feature type="chain" id="PRO_5045550537" evidence="3">
    <location>
        <begin position="32"/>
        <end position="1229"/>
    </location>
</feature>
<feature type="transmembrane region" description="Helical" evidence="2">
    <location>
        <begin position="1203"/>
        <end position="1222"/>
    </location>
</feature>
<dbReference type="RefSeq" id="WP_244387191.1">
    <property type="nucleotide sequence ID" value="NZ_AP025564.1"/>
</dbReference>
<name>A0ABM7WMU0_9ACTN</name>
<reference evidence="4 5" key="1">
    <citation type="submission" date="2022-01" db="EMBL/GenBank/DDBJ databases">
        <title>Novel bile acid biosynthetic pathways are enriched in the microbiome of centenarians.</title>
        <authorList>
            <person name="Sato Y."/>
            <person name="Atarashi K."/>
            <person name="Plichta R.D."/>
            <person name="Arai Y."/>
            <person name="Sasajima S."/>
            <person name="Kearney M.S."/>
            <person name="Suda W."/>
            <person name="Takeshita K."/>
            <person name="Sasaki T."/>
            <person name="Okamoto S."/>
            <person name="Skelly N.A."/>
            <person name="Okamura Y."/>
            <person name="Vlamakis H."/>
            <person name="Li Y."/>
            <person name="Tanoue T."/>
            <person name="Takei H."/>
            <person name="Nittono H."/>
            <person name="Narushima S."/>
            <person name="Irie J."/>
            <person name="Itoh H."/>
            <person name="Moriya K."/>
            <person name="Sugiura Y."/>
            <person name="Suematsu M."/>
            <person name="Moritoki N."/>
            <person name="Shibata S."/>
            <person name="Littman R.D."/>
            <person name="Fischbach A.M."/>
            <person name="Uwamino Y."/>
            <person name="Inoue T."/>
            <person name="Honda A."/>
            <person name="Hattori M."/>
            <person name="Murai T."/>
            <person name="Xavier J.R."/>
            <person name="Hirose N."/>
            <person name="Honda K."/>
        </authorList>
    </citation>
    <scope>NUCLEOTIDE SEQUENCE [LARGE SCALE GENOMIC DNA]</scope>
    <source>
        <strain evidence="4 5">CE91-St30</strain>
    </source>
</reference>
<evidence type="ECO:0000313" key="5">
    <source>
        <dbReference type="Proteomes" id="UP001320544"/>
    </source>
</evidence>
<dbReference type="Proteomes" id="UP001320544">
    <property type="component" value="Chromosome"/>
</dbReference>
<sequence length="1229" mass="124196">MARSSKLNRTLSIALSLVLATTFGLPVAAWASGGGEDSSAGLALSQVADGEGVDSPSVDDESDSSGGALRESEGQGAKGAAESEGDSSAAIAPLSTGVAEVNGQEYSSLKEAFAAVPADGTETTVTMLDNAELTSEGIVTVEDGQNVILDMAGNNITAAASGFKGRPIVNRGTLTVKGNGTIDVGGAGANGWGAIENYGTLTVVDGTFRGTLESNSVNIWNRAGGQAIFKGGTYDTNGTALRTAEGSTTVIEGGYWESPWYPSVENGGTMTISGGEFKNTSCSACDNAHYGYTVRSGLDADGAYLAFENGTVTGVQGGLAIVGGSADVYDGTFSTGNCVKNPSHTATFYALYVAGESYKTSATVHGGEFSSSQREAVHVGNNNAGGDGGNRQEATVVIKGGTFAGGGGSKTAIVADNALGAAAISGGSFSSKPADDMFAEGYEPVSDGEGNWVVDVPNPVASIDGTKYPSVQAAIDDAAEGQTVALLSPAAENIAVPADKSIVLDLSGHTLSVDEPVKVTGNLTVEDSSVSGKPIVSDDYETVTYASGKIVNTLGSRDANAVTVMVTDGGVFTLKSGTIESIKNYTVGVYGSTTPGADPIESKVFIEGGYQIGPEGGPGVFGNGAYLKVSDGVIVGTDNAAVAGNGTNDASTTYGGTAIDIAGGTIIGHIVSSGYIACGIYHPQAGALNISGGTIYADGGVGVLMRGGTLDMTGGTVIASGSSQGKVGDSTVIQDCYGIQIDGSSKYYDSPNSVAVIQGGSVSASEGVPALNVTAESGGSTENKMMVSGGEFSSEVPDEYCAEGFSPTRNPDGSYGVVETETVAVSAYSLIAYEGGLGENALPNPKWAFDIADITVDDQPLTDADPLPLEWEWVDEAGNPVDDVAGEGVYELKAWKSADAADATVKVGDAVLEFADDGTVAAVGSAGSVATVEVRAVANADAAVALDPSVLRPVYNSESPLVGLKDAGAAARVLDASEGASDDGFCDLGTVEGGCDDSVDPHAHVAKGTRFLTNGNPDLPVGEGSKIGLLWDDLLPEVLGSENRVAVLNEKGVAAAKSTIDPSRTIGSEFKYIDLVDMANGNAWVSTDGENVTVFWPYPEGVTKDDAVAVAYFEGLTRDYTLDMASADLDAEIAKSQAHALGVTKTDSGVLFSVPAQQFGPFELIWQAAGSGNGSTVTDPSGGQDDANKVFPLAQTGDAVPPFQAVGLVAVAAGAVACGAAVRKRSHQQ</sequence>
<dbReference type="EMBL" id="AP025564">
    <property type="protein sequence ID" value="BDE97760.1"/>
    <property type="molecule type" value="Genomic_DNA"/>
</dbReference>
<proteinExistence type="predicted"/>
<evidence type="ECO:0000313" key="4">
    <source>
        <dbReference type="EMBL" id="BDE97760.1"/>
    </source>
</evidence>
<keyword evidence="2" id="KW-0472">Membrane</keyword>
<keyword evidence="3" id="KW-0732">Signal</keyword>
<feature type="compositionally biased region" description="Low complexity" evidence="1">
    <location>
        <begin position="78"/>
        <end position="88"/>
    </location>
</feature>
<protein>
    <submittedName>
        <fullName evidence="4">Uncharacterized protein</fullName>
    </submittedName>
</protein>
<evidence type="ECO:0000256" key="3">
    <source>
        <dbReference type="SAM" id="SignalP"/>
    </source>
</evidence>
<accession>A0ABM7WMU0</accession>
<organism evidence="4 5">
    <name type="scientific">Raoultibacter timonensis</name>
    <dbReference type="NCBI Taxonomy" id="1907662"/>
    <lineage>
        <taxon>Bacteria</taxon>
        <taxon>Bacillati</taxon>
        <taxon>Actinomycetota</taxon>
        <taxon>Coriobacteriia</taxon>
        <taxon>Eggerthellales</taxon>
        <taxon>Eggerthellaceae</taxon>
        <taxon>Raoultibacter</taxon>
    </lineage>
</organism>
<keyword evidence="2" id="KW-1133">Transmembrane helix</keyword>
<keyword evidence="5" id="KW-1185">Reference proteome</keyword>
<gene>
    <name evidence="4" type="ORF">CE91St30_30930</name>
</gene>
<evidence type="ECO:0000256" key="1">
    <source>
        <dbReference type="SAM" id="MobiDB-lite"/>
    </source>
</evidence>
<feature type="signal peptide" evidence="3">
    <location>
        <begin position="1"/>
        <end position="31"/>
    </location>
</feature>
<keyword evidence="2" id="KW-0812">Transmembrane</keyword>
<feature type="region of interest" description="Disordered" evidence="1">
    <location>
        <begin position="34"/>
        <end position="88"/>
    </location>
</feature>
<evidence type="ECO:0000256" key="2">
    <source>
        <dbReference type="SAM" id="Phobius"/>
    </source>
</evidence>